<evidence type="ECO:0000256" key="1">
    <source>
        <dbReference type="ARBA" id="ARBA00004651"/>
    </source>
</evidence>
<dbReference type="STRING" id="1183438.GKIL_2063"/>
<feature type="transmembrane region" description="Helical" evidence="7">
    <location>
        <begin position="112"/>
        <end position="130"/>
    </location>
</feature>
<protein>
    <recommendedName>
        <fullName evidence="7">UPF0056 inner membrane protein</fullName>
    </recommendedName>
</protein>
<dbReference type="OrthoDB" id="21094at2"/>
<sequence length="203" mass="21234">MWDVLGSAAGTFLALFPVTDPLGAVPIFYGLTSAASAAHRQRQARLTTLHVIWLLALFLVAGRLLLEFFGISFAVLQIAGGLLVAHTGWQMVSAHEDEEVVAQQSAGADIAFAPMAMPLVSGPGAIGVVIGLSGKATGWTDYLGSLIGIGLVGGVLYLSLLLGEPVLRWLGRTGTRAFNQILGFLIVAIALQLMANGVVELLK</sequence>
<dbReference type="InterPro" id="IPR002771">
    <property type="entry name" value="Multi_antbiot-R_MarC"/>
</dbReference>
<dbReference type="eggNOG" id="COG2095">
    <property type="taxonomic scope" value="Bacteria"/>
</dbReference>
<dbReference type="AlphaFoldDB" id="U5QL49"/>
<comment type="subcellular location">
    <subcellularLocation>
        <location evidence="7">Cell inner membrane</location>
        <topology evidence="7">Multi-pass membrane protein</topology>
    </subcellularLocation>
    <subcellularLocation>
        <location evidence="1">Cell membrane</location>
        <topology evidence="1">Multi-pass membrane protein</topology>
    </subcellularLocation>
</comment>
<dbReference type="PANTHER" id="PTHR33508">
    <property type="entry name" value="UPF0056 MEMBRANE PROTEIN YHCE"/>
    <property type="match status" value="1"/>
</dbReference>
<keyword evidence="4 7" id="KW-0812">Transmembrane</keyword>
<dbReference type="Proteomes" id="UP000017396">
    <property type="component" value="Chromosome"/>
</dbReference>
<evidence type="ECO:0000313" key="8">
    <source>
        <dbReference type="EMBL" id="AGY58309.1"/>
    </source>
</evidence>
<dbReference type="RefSeq" id="WP_023173439.1">
    <property type="nucleotide sequence ID" value="NC_022600.1"/>
</dbReference>
<name>U5QL49_GLOK1</name>
<dbReference type="HOGENOM" id="CLU_079909_2_1_3"/>
<dbReference type="PATRIC" id="fig|1183438.3.peg.2025"/>
<accession>U5QL49</accession>
<feature type="transmembrane region" description="Helical" evidence="7">
    <location>
        <begin position="181"/>
        <end position="202"/>
    </location>
</feature>
<keyword evidence="5 7" id="KW-1133">Transmembrane helix</keyword>
<keyword evidence="6 7" id="KW-0472">Membrane</keyword>
<evidence type="ECO:0000256" key="7">
    <source>
        <dbReference type="RuleBase" id="RU362048"/>
    </source>
</evidence>
<organism evidence="8 9">
    <name type="scientific">Gloeobacter kilaueensis (strain ATCC BAA-2537 / CCAP 1431/1 / ULC 316 / JS1)</name>
    <dbReference type="NCBI Taxonomy" id="1183438"/>
    <lineage>
        <taxon>Bacteria</taxon>
        <taxon>Bacillati</taxon>
        <taxon>Cyanobacteriota</taxon>
        <taxon>Cyanophyceae</taxon>
        <taxon>Gloeobacterales</taxon>
        <taxon>Gloeobacteraceae</taxon>
        <taxon>Gloeobacter</taxon>
    </lineage>
</organism>
<gene>
    <name evidence="8" type="primary">marC</name>
    <name evidence="8" type="ORF">GKIL_2063</name>
</gene>
<dbReference type="PANTHER" id="PTHR33508:SF1">
    <property type="entry name" value="UPF0056 MEMBRANE PROTEIN YHCE"/>
    <property type="match status" value="1"/>
</dbReference>
<feature type="transmembrane region" description="Helical" evidence="7">
    <location>
        <begin position="142"/>
        <end position="161"/>
    </location>
</feature>
<dbReference type="NCBIfam" id="TIGR00427">
    <property type="entry name" value="NAAT family transporter"/>
    <property type="match status" value="1"/>
</dbReference>
<evidence type="ECO:0000256" key="6">
    <source>
        <dbReference type="ARBA" id="ARBA00023136"/>
    </source>
</evidence>
<evidence type="ECO:0000256" key="4">
    <source>
        <dbReference type="ARBA" id="ARBA00022692"/>
    </source>
</evidence>
<keyword evidence="9" id="KW-1185">Reference proteome</keyword>
<feature type="transmembrane region" description="Helical" evidence="7">
    <location>
        <begin position="48"/>
        <end position="66"/>
    </location>
</feature>
<comment type="similarity">
    <text evidence="2 7">Belongs to the UPF0056 (MarC) family.</text>
</comment>
<dbReference type="Pfam" id="PF01914">
    <property type="entry name" value="MarC"/>
    <property type="match status" value="1"/>
</dbReference>
<evidence type="ECO:0000256" key="3">
    <source>
        <dbReference type="ARBA" id="ARBA00022475"/>
    </source>
</evidence>
<proteinExistence type="inferred from homology"/>
<evidence type="ECO:0000313" key="9">
    <source>
        <dbReference type="Proteomes" id="UP000017396"/>
    </source>
</evidence>
<reference evidence="8 9" key="1">
    <citation type="journal article" date="2013" name="PLoS ONE">
        <title>Cultivation and Complete Genome Sequencing of Gloeobacter kilaueensis sp. nov., from a Lava Cave in Kilauea Caldera, Hawai'i.</title>
        <authorList>
            <person name="Saw J.H."/>
            <person name="Schatz M."/>
            <person name="Brown M.V."/>
            <person name="Kunkel D.D."/>
            <person name="Foster J.S."/>
            <person name="Shick H."/>
            <person name="Christensen S."/>
            <person name="Hou S."/>
            <person name="Wan X."/>
            <person name="Donachie S.P."/>
        </authorList>
    </citation>
    <scope>NUCLEOTIDE SEQUENCE [LARGE SCALE GENOMIC DNA]</scope>
    <source>
        <strain evidence="9">JS</strain>
    </source>
</reference>
<evidence type="ECO:0000256" key="5">
    <source>
        <dbReference type="ARBA" id="ARBA00022989"/>
    </source>
</evidence>
<dbReference type="KEGG" id="glj:GKIL_2063"/>
<dbReference type="GO" id="GO:0005886">
    <property type="term" value="C:plasma membrane"/>
    <property type="evidence" value="ECO:0007669"/>
    <property type="project" value="UniProtKB-SubCell"/>
</dbReference>
<keyword evidence="3" id="KW-1003">Cell membrane</keyword>
<evidence type="ECO:0000256" key="2">
    <source>
        <dbReference type="ARBA" id="ARBA00009784"/>
    </source>
</evidence>
<dbReference type="EMBL" id="CP003587">
    <property type="protein sequence ID" value="AGY58309.1"/>
    <property type="molecule type" value="Genomic_DNA"/>
</dbReference>
<comment type="caution">
    <text evidence="7">Lacks conserved residue(s) required for the propagation of feature annotation.</text>
</comment>